<reference evidence="3" key="1">
    <citation type="journal article" date="2022" name="Int. J. Mol. Sci.">
        <title>Draft Genome of Tanacetum Coccineum: Genomic Comparison of Closely Related Tanacetum-Family Plants.</title>
        <authorList>
            <person name="Yamashiro T."/>
            <person name="Shiraishi A."/>
            <person name="Nakayama K."/>
            <person name="Satake H."/>
        </authorList>
    </citation>
    <scope>NUCLEOTIDE SEQUENCE</scope>
</reference>
<feature type="compositionally biased region" description="Low complexity" evidence="1">
    <location>
        <begin position="32"/>
        <end position="42"/>
    </location>
</feature>
<sequence length="318" mass="35389">MGCMIRAKLEVNTARLKKLVLLAEVSTASRGSTASRTTVSAGNYSQHTPQFPPGFTPDVEKNVAGSGKPQSSYTDSQEDGTSFVNKVKESVVAYAMGYNMDGCTKNIESIIGSQEMTRSLDEFLVVKRSRPCDGDWIVDPFMVKNEFLNHFANHFTAPTTECISFAFQFPNQLSPDQANELESSVSYDEIKNNDVVAAVSFFFSSGLFPPGCNSSFIALIPKTQEAKLVNDFRPISLIGSLYKIITKVLARRLSHVIPTLVSDVQSAFVSNRQILDGPFILNELLSWCKHKKSKALIFKIDFEKAFDSVRWDYLVWAF</sequence>
<keyword evidence="3" id="KW-0808">Transferase</keyword>
<keyword evidence="3" id="KW-0695">RNA-directed DNA polymerase</keyword>
<dbReference type="PROSITE" id="PS50878">
    <property type="entry name" value="RT_POL"/>
    <property type="match status" value="1"/>
</dbReference>
<feature type="domain" description="Reverse transcriptase" evidence="2">
    <location>
        <begin position="201"/>
        <end position="318"/>
    </location>
</feature>
<dbReference type="CDD" id="cd01650">
    <property type="entry name" value="RT_nLTR_like"/>
    <property type="match status" value="1"/>
</dbReference>
<evidence type="ECO:0000313" key="3">
    <source>
        <dbReference type="EMBL" id="GJT01135.1"/>
    </source>
</evidence>
<evidence type="ECO:0000256" key="1">
    <source>
        <dbReference type="SAM" id="MobiDB-lite"/>
    </source>
</evidence>
<dbReference type="PANTHER" id="PTHR31635:SF196">
    <property type="entry name" value="REVERSE TRANSCRIPTASE DOMAIN-CONTAINING PROTEIN-RELATED"/>
    <property type="match status" value="1"/>
</dbReference>
<name>A0ABQ5AEN8_9ASTR</name>
<feature type="region of interest" description="Disordered" evidence="1">
    <location>
        <begin position="32"/>
        <end position="81"/>
    </location>
</feature>
<proteinExistence type="predicted"/>
<dbReference type="EMBL" id="BQNB010012248">
    <property type="protein sequence ID" value="GJT01135.1"/>
    <property type="molecule type" value="Genomic_DNA"/>
</dbReference>
<keyword evidence="3" id="KW-0548">Nucleotidyltransferase</keyword>
<dbReference type="InterPro" id="IPR000477">
    <property type="entry name" value="RT_dom"/>
</dbReference>
<dbReference type="GO" id="GO:0003964">
    <property type="term" value="F:RNA-directed DNA polymerase activity"/>
    <property type="evidence" value="ECO:0007669"/>
    <property type="project" value="UniProtKB-KW"/>
</dbReference>
<reference evidence="3" key="2">
    <citation type="submission" date="2022-01" db="EMBL/GenBank/DDBJ databases">
        <authorList>
            <person name="Yamashiro T."/>
            <person name="Shiraishi A."/>
            <person name="Satake H."/>
            <person name="Nakayama K."/>
        </authorList>
    </citation>
    <scope>NUCLEOTIDE SEQUENCE</scope>
</reference>
<keyword evidence="4" id="KW-1185">Reference proteome</keyword>
<dbReference type="PANTHER" id="PTHR31635">
    <property type="entry name" value="REVERSE TRANSCRIPTASE DOMAIN-CONTAINING PROTEIN-RELATED"/>
    <property type="match status" value="1"/>
</dbReference>
<comment type="caution">
    <text evidence="3">The sequence shown here is derived from an EMBL/GenBank/DDBJ whole genome shotgun (WGS) entry which is preliminary data.</text>
</comment>
<protein>
    <submittedName>
        <fullName evidence="3">RNA-directed DNA polymerase, eukaryota</fullName>
    </submittedName>
</protein>
<organism evidence="3 4">
    <name type="scientific">Tanacetum coccineum</name>
    <dbReference type="NCBI Taxonomy" id="301880"/>
    <lineage>
        <taxon>Eukaryota</taxon>
        <taxon>Viridiplantae</taxon>
        <taxon>Streptophyta</taxon>
        <taxon>Embryophyta</taxon>
        <taxon>Tracheophyta</taxon>
        <taxon>Spermatophyta</taxon>
        <taxon>Magnoliopsida</taxon>
        <taxon>eudicotyledons</taxon>
        <taxon>Gunneridae</taxon>
        <taxon>Pentapetalae</taxon>
        <taxon>asterids</taxon>
        <taxon>campanulids</taxon>
        <taxon>Asterales</taxon>
        <taxon>Asteraceae</taxon>
        <taxon>Asteroideae</taxon>
        <taxon>Anthemideae</taxon>
        <taxon>Anthemidinae</taxon>
        <taxon>Tanacetum</taxon>
    </lineage>
</organism>
<evidence type="ECO:0000259" key="2">
    <source>
        <dbReference type="PROSITE" id="PS50878"/>
    </source>
</evidence>
<accession>A0ABQ5AEN8</accession>
<gene>
    <name evidence="3" type="ORF">Tco_0822304</name>
</gene>
<dbReference type="Proteomes" id="UP001151760">
    <property type="component" value="Unassembled WGS sequence"/>
</dbReference>
<feature type="compositionally biased region" description="Polar residues" evidence="1">
    <location>
        <begin position="68"/>
        <end position="81"/>
    </location>
</feature>
<dbReference type="Pfam" id="PF00078">
    <property type="entry name" value="RVT_1"/>
    <property type="match status" value="1"/>
</dbReference>
<evidence type="ECO:0000313" key="4">
    <source>
        <dbReference type="Proteomes" id="UP001151760"/>
    </source>
</evidence>